<keyword evidence="2" id="KW-1185">Reference proteome</keyword>
<evidence type="ECO:0000313" key="2">
    <source>
        <dbReference type="Proteomes" id="UP001234297"/>
    </source>
</evidence>
<comment type="caution">
    <text evidence="1">The sequence shown here is derived from an EMBL/GenBank/DDBJ whole genome shotgun (WGS) entry which is preliminary data.</text>
</comment>
<accession>A0ACC2KVX6</accession>
<sequence>MARAVSNQSPGGHRSGASGDVFYKELWHACAGPLVTVPREGERVYYFPQGHMEQLEASTHQGLDQPMPSFDLPSKILCKVMNVQLRAETETDEVYAQITLLPEQDHGEITRPDPPLPEPQRCTVHSFCKTLTASDTSTHGGFSVLRRHADDCLPPLDMSQHPPWQELVATDLHGIEWHFRHIFRGQPRRHLLTTGWSVFVSSKRLVAGDAFIFLRGENGELRVGVRRLMRQLNNMPSSVISSHSMHLGVLATASHAISTGTLFSVFYKPRTSQSEFIISVNKYLESRKHNFSVGMRFKMRFEGDEAPERRFSGTIIGVGDAISQRWADSEWRSLKVQWDEPSSIPRPERVSPWELEPLVASNPLISQPTPRNKRARPMAPPSTPEHPVFGLWKSADKTASSFPYSVLQQGQEQYPLPTSKLLSPIPKAGSFEFAGSNAPAAIPSDPMFWSNRVESIPESVVTGVGRVSGEKKQETGNGYRLFGFQLVDSSPVEDTAIPATAYGGVGEDLPVRSLDTDLDGQSQPSNTTSDNPAASSEPEKSCLRSPQEMLSRQIRSCTKVHMQGLAVGRAVDLTRFDCYDDLLRKLEEMFDIEGELRGHTKKWQVAYTDDEEDMMLVGDDPWHEFCSMVRKIHIHSSEEAKRLTPKSALAINAEVKPGKWAGEADVAPMKNEEKARKGVKRGVSKQPLLPSFVKGPSEAHMIQFSCFAAITFLGSVRPCASDILGVEASLVFIHRGTTYNCKELKYCDMSGCEIAEISGDEASNAGAKAFLMMAMFK</sequence>
<proteinExistence type="predicted"/>
<dbReference type="Proteomes" id="UP001234297">
    <property type="component" value="Chromosome 11"/>
</dbReference>
<organism evidence="1 2">
    <name type="scientific">Persea americana</name>
    <name type="common">Avocado</name>
    <dbReference type="NCBI Taxonomy" id="3435"/>
    <lineage>
        <taxon>Eukaryota</taxon>
        <taxon>Viridiplantae</taxon>
        <taxon>Streptophyta</taxon>
        <taxon>Embryophyta</taxon>
        <taxon>Tracheophyta</taxon>
        <taxon>Spermatophyta</taxon>
        <taxon>Magnoliopsida</taxon>
        <taxon>Magnoliidae</taxon>
        <taxon>Laurales</taxon>
        <taxon>Lauraceae</taxon>
        <taxon>Persea</taxon>
    </lineage>
</organism>
<reference evidence="1 2" key="1">
    <citation type="journal article" date="2022" name="Hortic Res">
        <title>A haplotype resolved chromosomal level avocado genome allows analysis of novel avocado genes.</title>
        <authorList>
            <person name="Nath O."/>
            <person name="Fletcher S.J."/>
            <person name="Hayward A."/>
            <person name="Shaw L.M."/>
            <person name="Masouleh A.K."/>
            <person name="Furtado A."/>
            <person name="Henry R.J."/>
            <person name="Mitter N."/>
        </authorList>
    </citation>
    <scope>NUCLEOTIDE SEQUENCE [LARGE SCALE GENOMIC DNA]</scope>
    <source>
        <strain evidence="2">cv. Hass</strain>
    </source>
</reference>
<gene>
    <name evidence="1" type="ORF">MRB53_033892</name>
</gene>
<dbReference type="EMBL" id="CM056819">
    <property type="protein sequence ID" value="KAJ8625362.1"/>
    <property type="molecule type" value="Genomic_DNA"/>
</dbReference>
<name>A0ACC2KVX6_PERAE</name>
<protein>
    <submittedName>
        <fullName evidence="1">Uncharacterized protein</fullName>
    </submittedName>
</protein>
<evidence type="ECO:0000313" key="1">
    <source>
        <dbReference type="EMBL" id="KAJ8625362.1"/>
    </source>
</evidence>